<feature type="non-terminal residue" evidence="1">
    <location>
        <position position="44"/>
    </location>
</feature>
<dbReference type="Proteomes" id="UP000789396">
    <property type="component" value="Unassembled WGS sequence"/>
</dbReference>
<proteinExistence type="predicted"/>
<gene>
    <name evidence="1" type="ORF">RFULGI_LOCUS6298</name>
</gene>
<dbReference type="AlphaFoldDB" id="A0A9N9C6U3"/>
<sequence length="44" mass="5035">MGETARAREFVKLLKLDRGLQLQDGNFNPTEPLVDGDKIDIKEY</sequence>
<keyword evidence="2" id="KW-1185">Reference proteome</keyword>
<protein>
    <submittedName>
        <fullName evidence="1">13612_t:CDS:1</fullName>
    </submittedName>
</protein>
<reference evidence="1" key="1">
    <citation type="submission" date="2021-06" db="EMBL/GenBank/DDBJ databases">
        <authorList>
            <person name="Kallberg Y."/>
            <person name="Tangrot J."/>
            <person name="Rosling A."/>
        </authorList>
    </citation>
    <scope>NUCLEOTIDE SEQUENCE</scope>
    <source>
        <strain evidence="1">IN212</strain>
    </source>
</reference>
<dbReference type="EMBL" id="CAJVPZ010007982">
    <property type="protein sequence ID" value="CAG8592771.1"/>
    <property type="molecule type" value="Genomic_DNA"/>
</dbReference>
<accession>A0A9N9C6U3</accession>
<evidence type="ECO:0000313" key="1">
    <source>
        <dbReference type="EMBL" id="CAG8592771.1"/>
    </source>
</evidence>
<organism evidence="1 2">
    <name type="scientific">Racocetra fulgida</name>
    <dbReference type="NCBI Taxonomy" id="60492"/>
    <lineage>
        <taxon>Eukaryota</taxon>
        <taxon>Fungi</taxon>
        <taxon>Fungi incertae sedis</taxon>
        <taxon>Mucoromycota</taxon>
        <taxon>Glomeromycotina</taxon>
        <taxon>Glomeromycetes</taxon>
        <taxon>Diversisporales</taxon>
        <taxon>Gigasporaceae</taxon>
        <taxon>Racocetra</taxon>
    </lineage>
</organism>
<name>A0A9N9C6U3_9GLOM</name>
<comment type="caution">
    <text evidence="1">The sequence shown here is derived from an EMBL/GenBank/DDBJ whole genome shotgun (WGS) entry which is preliminary data.</text>
</comment>
<evidence type="ECO:0000313" key="2">
    <source>
        <dbReference type="Proteomes" id="UP000789396"/>
    </source>
</evidence>